<keyword evidence="3" id="KW-0731">Sigma factor</keyword>
<evidence type="ECO:0000256" key="4">
    <source>
        <dbReference type="ARBA" id="ARBA00023125"/>
    </source>
</evidence>
<keyword evidence="2" id="KW-0805">Transcription regulation</keyword>
<dbReference type="InterPro" id="IPR039425">
    <property type="entry name" value="RNA_pol_sigma-70-like"/>
</dbReference>
<dbReference type="AlphaFoldDB" id="A0A7C3AN22"/>
<dbReference type="Gene3D" id="1.10.1740.10">
    <property type="match status" value="1"/>
</dbReference>
<dbReference type="GO" id="GO:0016987">
    <property type="term" value="F:sigma factor activity"/>
    <property type="evidence" value="ECO:0007669"/>
    <property type="project" value="UniProtKB-KW"/>
</dbReference>
<dbReference type="EMBL" id="DSID01000766">
    <property type="protein sequence ID" value="HEX71576.1"/>
    <property type="molecule type" value="Genomic_DNA"/>
</dbReference>
<dbReference type="PANTHER" id="PTHR43133:SF8">
    <property type="entry name" value="RNA POLYMERASE SIGMA FACTOR HI_1459-RELATED"/>
    <property type="match status" value="1"/>
</dbReference>
<organism evidence="8">
    <name type="scientific">Thermorudis sp</name>
    <dbReference type="NCBI Taxonomy" id="1969470"/>
    <lineage>
        <taxon>Bacteria</taxon>
        <taxon>Pseudomonadati</taxon>
        <taxon>Thermomicrobiota</taxon>
        <taxon>Thermomicrobia</taxon>
        <taxon>Thermomicrobia incertae sedis</taxon>
        <taxon>Thermorudis</taxon>
    </lineage>
</organism>
<dbReference type="NCBIfam" id="TIGR02937">
    <property type="entry name" value="sigma70-ECF"/>
    <property type="match status" value="1"/>
</dbReference>
<dbReference type="PANTHER" id="PTHR43133">
    <property type="entry name" value="RNA POLYMERASE ECF-TYPE SIGMA FACTO"/>
    <property type="match status" value="1"/>
</dbReference>
<reference evidence="8" key="1">
    <citation type="journal article" date="2020" name="mSystems">
        <title>Genome- and Community-Level Interaction Insights into Carbon Utilization and Element Cycling Functions of Hydrothermarchaeota in Hydrothermal Sediment.</title>
        <authorList>
            <person name="Zhou Z."/>
            <person name="Liu Y."/>
            <person name="Xu W."/>
            <person name="Pan J."/>
            <person name="Luo Z.H."/>
            <person name="Li M."/>
        </authorList>
    </citation>
    <scope>NUCLEOTIDE SEQUENCE [LARGE SCALE GENOMIC DNA]</scope>
    <source>
        <strain evidence="8">SpSt-192</strain>
    </source>
</reference>
<gene>
    <name evidence="8" type="ORF">ENP13_10110</name>
</gene>
<dbReference type="GO" id="GO:0006352">
    <property type="term" value="P:DNA-templated transcription initiation"/>
    <property type="evidence" value="ECO:0007669"/>
    <property type="project" value="InterPro"/>
</dbReference>
<dbReference type="InterPro" id="IPR013325">
    <property type="entry name" value="RNA_pol_sigma_r2"/>
</dbReference>
<dbReference type="InterPro" id="IPR036388">
    <property type="entry name" value="WH-like_DNA-bd_sf"/>
</dbReference>
<accession>A0A7C3AN22</accession>
<keyword evidence="4" id="KW-0238">DNA-binding</keyword>
<dbReference type="SUPFAM" id="SSF88659">
    <property type="entry name" value="Sigma3 and sigma4 domains of RNA polymerase sigma factors"/>
    <property type="match status" value="1"/>
</dbReference>
<dbReference type="InterPro" id="IPR007627">
    <property type="entry name" value="RNA_pol_sigma70_r2"/>
</dbReference>
<protein>
    <submittedName>
        <fullName evidence="8">RNA polymerase sigma factor</fullName>
    </submittedName>
</protein>
<sequence>MNPPPRHGLDHDAIHSERRLSTASRTRDADTFNEFVDQYYAPLRRYLLRLTGDPELAADLTQEAFLKAYSRIEQLADDGAFRPWLYRIALNLARMEFRRRQRRRVLSLEWLIESVRGIGHWLVRPDDMVTVPTRDLVQQVLDELSPTLREALLLHRLAGFTSEEIARLLNISPEAARKRVTRAVQRFQALYHERAGAREE</sequence>
<dbReference type="Gene3D" id="1.10.10.10">
    <property type="entry name" value="Winged helix-like DNA-binding domain superfamily/Winged helix DNA-binding domain"/>
    <property type="match status" value="1"/>
</dbReference>
<dbReference type="InterPro" id="IPR013324">
    <property type="entry name" value="RNA_pol_sigma_r3/r4-like"/>
</dbReference>
<dbReference type="InterPro" id="IPR014284">
    <property type="entry name" value="RNA_pol_sigma-70_dom"/>
</dbReference>
<evidence type="ECO:0000256" key="1">
    <source>
        <dbReference type="ARBA" id="ARBA00010641"/>
    </source>
</evidence>
<evidence type="ECO:0000313" key="8">
    <source>
        <dbReference type="EMBL" id="HEX71576.1"/>
    </source>
</evidence>
<evidence type="ECO:0000256" key="3">
    <source>
        <dbReference type="ARBA" id="ARBA00023082"/>
    </source>
</evidence>
<evidence type="ECO:0000256" key="5">
    <source>
        <dbReference type="ARBA" id="ARBA00023163"/>
    </source>
</evidence>
<feature type="domain" description="RNA polymerase sigma-70 region 2" evidence="6">
    <location>
        <begin position="36"/>
        <end position="103"/>
    </location>
</feature>
<dbReference type="Pfam" id="PF08281">
    <property type="entry name" value="Sigma70_r4_2"/>
    <property type="match status" value="1"/>
</dbReference>
<name>A0A7C3AN22_9BACT</name>
<feature type="domain" description="RNA polymerase sigma factor 70 region 4 type 2" evidence="7">
    <location>
        <begin position="135"/>
        <end position="186"/>
    </location>
</feature>
<evidence type="ECO:0000259" key="7">
    <source>
        <dbReference type="Pfam" id="PF08281"/>
    </source>
</evidence>
<comment type="caution">
    <text evidence="8">The sequence shown here is derived from an EMBL/GenBank/DDBJ whole genome shotgun (WGS) entry which is preliminary data.</text>
</comment>
<dbReference type="CDD" id="cd06171">
    <property type="entry name" value="Sigma70_r4"/>
    <property type="match status" value="1"/>
</dbReference>
<dbReference type="GO" id="GO:0003677">
    <property type="term" value="F:DNA binding"/>
    <property type="evidence" value="ECO:0007669"/>
    <property type="project" value="UniProtKB-KW"/>
</dbReference>
<keyword evidence="5" id="KW-0804">Transcription</keyword>
<dbReference type="InterPro" id="IPR013249">
    <property type="entry name" value="RNA_pol_sigma70_r4_t2"/>
</dbReference>
<evidence type="ECO:0000259" key="6">
    <source>
        <dbReference type="Pfam" id="PF04542"/>
    </source>
</evidence>
<proteinExistence type="inferred from homology"/>
<dbReference type="SUPFAM" id="SSF88946">
    <property type="entry name" value="Sigma2 domain of RNA polymerase sigma factors"/>
    <property type="match status" value="1"/>
</dbReference>
<dbReference type="Pfam" id="PF04542">
    <property type="entry name" value="Sigma70_r2"/>
    <property type="match status" value="1"/>
</dbReference>
<comment type="similarity">
    <text evidence="1">Belongs to the sigma-70 factor family. ECF subfamily.</text>
</comment>
<evidence type="ECO:0000256" key="2">
    <source>
        <dbReference type="ARBA" id="ARBA00023015"/>
    </source>
</evidence>